<organism evidence="3 4">
    <name type="scientific">Spirosoma soli</name>
    <dbReference type="NCBI Taxonomy" id="1770529"/>
    <lineage>
        <taxon>Bacteria</taxon>
        <taxon>Pseudomonadati</taxon>
        <taxon>Bacteroidota</taxon>
        <taxon>Cytophagia</taxon>
        <taxon>Cytophagales</taxon>
        <taxon>Cytophagaceae</taxon>
        <taxon>Spirosoma</taxon>
    </lineage>
</organism>
<evidence type="ECO:0000259" key="2">
    <source>
        <dbReference type="Pfam" id="PF13340"/>
    </source>
</evidence>
<sequence>MTKQFNALTDSQWAAISPFLDLKRKRQHDLRQIMNALLYVLRAGCQWRNLPSAWPHWQAVYYYFNCWKTDGTLERINRELNCQDRQRVGREPFPSVLCIDSQSVKLTPMIGEYRGKDVNKRVNGRKRQFVVDTQGRLWAADVHAANQADGVAAIPLIKTILWGAGERLEKVFGDQAYNGMFAKALADWSIDFEKASRPESTRGFVPIAKRWVVERTIAWTNFFRRLTKDYEYTISSSVSWLYLANIQLMLQRIEAYHQI</sequence>
<evidence type="ECO:0000259" key="1">
    <source>
        <dbReference type="Pfam" id="PF01609"/>
    </source>
</evidence>
<protein>
    <submittedName>
        <fullName evidence="3">IS5 family transposase</fullName>
    </submittedName>
</protein>
<comment type="caution">
    <text evidence="3">The sequence shown here is derived from an EMBL/GenBank/DDBJ whole genome shotgun (WGS) entry which is preliminary data.</text>
</comment>
<reference evidence="4" key="1">
    <citation type="journal article" date="2019" name="Int. J. Syst. Evol. Microbiol.">
        <title>The Global Catalogue of Microorganisms (GCM) 10K type strain sequencing project: providing services to taxonomists for standard genome sequencing and annotation.</title>
        <authorList>
            <consortium name="The Broad Institute Genomics Platform"/>
            <consortium name="The Broad Institute Genome Sequencing Center for Infectious Disease"/>
            <person name="Wu L."/>
            <person name="Ma J."/>
        </authorList>
    </citation>
    <scope>NUCLEOTIDE SEQUENCE [LARGE SCALE GENOMIC DNA]</scope>
    <source>
        <strain evidence="4">KCTC 42805</strain>
    </source>
</reference>
<feature type="domain" description="Insertion element IS402-like" evidence="2">
    <location>
        <begin position="8"/>
        <end position="76"/>
    </location>
</feature>
<dbReference type="InterPro" id="IPR002559">
    <property type="entry name" value="Transposase_11"/>
</dbReference>
<dbReference type="RefSeq" id="WP_381528810.1">
    <property type="nucleotide sequence ID" value="NZ_JBHULN010000058.1"/>
</dbReference>
<proteinExistence type="predicted"/>
<evidence type="ECO:0000313" key="3">
    <source>
        <dbReference type="EMBL" id="MFD2574688.1"/>
    </source>
</evidence>
<name>A0ABW5MCG3_9BACT</name>
<dbReference type="PANTHER" id="PTHR30007">
    <property type="entry name" value="PHP DOMAIN PROTEIN"/>
    <property type="match status" value="1"/>
</dbReference>
<dbReference type="EMBL" id="JBHULN010000058">
    <property type="protein sequence ID" value="MFD2574688.1"/>
    <property type="molecule type" value="Genomic_DNA"/>
</dbReference>
<keyword evidence="4" id="KW-1185">Reference proteome</keyword>
<evidence type="ECO:0000313" key="4">
    <source>
        <dbReference type="Proteomes" id="UP001597469"/>
    </source>
</evidence>
<dbReference type="InterPro" id="IPR025161">
    <property type="entry name" value="IS402-like_dom"/>
</dbReference>
<dbReference type="PANTHER" id="PTHR30007:SF0">
    <property type="entry name" value="TRANSPOSASE"/>
    <property type="match status" value="1"/>
</dbReference>
<dbReference type="Pfam" id="PF01609">
    <property type="entry name" value="DDE_Tnp_1"/>
    <property type="match status" value="1"/>
</dbReference>
<dbReference type="NCBIfam" id="NF033580">
    <property type="entry name" value="transpos_IS5_3"/>
    <property type="match status" value="1"/>
</dbReference>
<feature type="domain" description="Transposase IS4-like" evidence="1">
    <location>
        <begin position="92"/>
        <end position="242"/>
    </location>
</feature>
<gene>
    <name evidence="3" type="ORF">ACFSUS_28935</name>
</gene>
<dbReference type="Proteomes" id="UP001597469">
    <property type="component" value="Unassembled WGS sequence"/>
</dbReference>
<accession>A0ABW5MCG3</accession>
<dbReference type="Pfam" id="PF13340">
    <property type="entry name" value="DUF4096"/>
    <property type="match status" value="1"/>
</dbReference>